<evidence type="ECO:0000256" key="2">
    <source>
        <dbReference type="ARBA" id="ARBA00001913"/>
    </source>
</evidence>
<dbReference type="InterPro" id="IPR036890">
    <property type="entry name" value="HATPase_C_sf"/>
</dbReference>
<dbReference type="Gene3D" id="1.10.268.10">
    <property type="entry name" value="Topoisomerase, domain 3"/>
    <property type="match status" value="1"/>
</dbReference>
<keyword evidence="21" id="KW-0175">Coiled coil</keyword>
<dbReference type="GO" id="GO:0005634">
    <property type="term" value="C:nucleus"/>
    <property type="evidence" value="ECO:0007669"/>
    <property type="project" value="UniProtKB-SubCell"/>
</dbReference>
<dbReference type="Gene3D" id="3.30.1490.30">
    <property type="match status" value="1"/>
</dbReference>
<dbReference type="PRINTS" id="PR00418">
    <property type="entry name" value="TPI2FAMILY"/>
</dbReference>
<dbReference type="InterPro" id="IPR013759">
    <property type="entry name" value="Topo_IIA_B_C"/>
</dbReference>
<dbReference type="CDD" id="cd03365">
    <property type="entry name" value="TOPRIM_TopoIIA"/>
    <property type="match status" value="1"/>
</dbReference>
<dbReference type="InterPro" id="IPR050634">
    <property type="entry name" value="DNA_Topoisomerase_II"/>
</dbReference>
<evidence type="ECO:0000256" key="8">
    <source>
        <dbReference type="ARBA" id="ARBA00019635"/>
    </source>
</evidence>
<dbReference type="EMBL" id="MU006565">
    <property type="protein sequence ID" value="KAF2749879.1"/>
    <property type="molecule type" value="Genomic_DNA"/>
</dbReference>
<organism evidence="25 26">
    <name type="scientific">Sporormia fimetaria CBS 119925</name>
    <dbReference type="NCBI Taxonomy" id="1340428"/>
    <lineage>
        <taxon>Eukaryota</taxon>
        <taxon>Fungi</taxon>
        <taxon>Dikarya</taxon>
        <taxon>Ascomycota</taxon>
        <taxon>Pezizomycotina</taxon>
        <taxon>Dothideomycetes</taxon>
        <taxon>Pleosporomycetidae</taxon>
        <taxon>Pleosporales</taxon>
        <taxon>Sporormiaceae</taxon>
        <taxon>Sporormia</taxon>
    </lineage>
</organism>
<evidence type="ECO:0000256" key="18">
    <source>
        <dbReference type="ARBA" id="ARBA00053943"/>
    </source>
</evidence>
<feature type="region of interest" description="Disordered" evidence="22">
    <location>
        <begin position="1"/>
        <end position="139"/>
    </location>
</feature>
<dbReference type="InterPro" id="IPR020568">
    <property type="entry name" value="Ribosomal_Su5_D2-typ_SF"/>
</dbReference>
<dbReference type="Pfam" id="PF02518">
    <property type="entry name" value="HATPase_c"/>
    <property type="match status" value="1"/>
</dbReference>
<gene>
    <name evidence="25" type="ORF">M011DRAFT_524502</name>
</gene>
<evidence type="ECO:0000256" key="7">
    <source>
        <dbReference type="ARBA" id="ARBA00012895"/>
    </source>
</evidence>
<dbReference type="FunFam" id="3.90.199.10:FF:000002">
    <property type="entry name" value="DNA topoisomerase 2"/>
    <property type="match status" value="1"/>
</dbReference>
<feature type="compositionally biased region" description="Acidic residues" evidence="22">
    <location>
        <begin position="71"/>
        <end position="90"/>
    </location>
</feature>
<evidence type="ECO:0000256" key="15">
    <source>
        <dbReference type="ARBA" id="ARBA00023125"/>
    </source>
</evidence>
<dbReference type="GO" id="GO:0003918">
    <property type="term" value="F:DNA topoisomerase type II (double strand cut, ATP-hydrolyzing) activity"/>
    <property type="evidence" value="ECO:0007669"/>
    <property type="project" value="UniProtKB-UniRule"/>
</dbReference>
<comment type="cofactor">
    <cofactor evidence="2">
        <name>Ca(2+)</name>
        <dbReference type="ChEBI" id="CHEBI:29108"/>
    </cofactor>
</comment>
<evidence type="ECO:0000256" key="10">
    <source>
        <dbReference type="ARBA" id="ARBA00022723"/>
    </source>
</evidence>
<keyword evidence="16 19" id="KW-0413">Isomerase</keyword>
<dbReference type="GO" id="GO:0000712">
    <property type="term" value="P:resolution of meiotic recombination intermediates"/>
    <property type="evidence" value="ECO:0007669"/>
    <property type="project" value="TreeGrafter"/>
</dbReference>
<feature type="compositionally biased region" description="Basic and acidic residues" evidence="22">
    <location>
        <begin position="1"/>
        <end position="11"/>
    </location>
</feature>
<dbReference type="Gene3D" id="3.40.50.670">
    <property type="match status" value="1"/>
</dbReference>
<evidence type="ECO:0000256" key="14">
    <source>
        <dbReference type="ARBA" id="ARBA00023029"/>
    </source>
</evidence>
<keyword evidence="26" id="KW-1185">Reference proteome</keyword>
<evidence type="ECO:0000256" key="16">
    <source>
        <dbReference type="ARBA" id="ARBA00023235"/>
    </source>
</evidence>
<feature type="compositionally biased region" description="Acidic residues" evidence="22">
    <location>
        <begin position="1678"/>
        <end position="1696"/>
    </location>
</feature>
<feature type="coiled-coil region" evidence="21">
    <location>
        <begin position="1138"/>
        <end position="1165"/>
    </location>
</feature>
<evidence type="ECO:0000256" key="5">
    <source>
        <dbReference type="ARBA" id="ARBA00011080"/>
    </source>
</evidence>
<feature type="domain" description="Toprim" evidence="23">
    <location>
        <begin position="569"/>
        <end position="683"/>
    </location>
</feature>
<keyword evidence="9" id="KW-0597">Phosphoprotein</keyword>
<dbReference type="InterPro" id="IPR002205">
    <property type="entry name" value="Topo_IIA_dom_A"/>
</dbReference>
<feature type="compositionally biased region" description="Basic residues" evidence="22">
    <location>
        <begin position="1660"/>
        <end position="1669"/>
    </location>
</feature>
<accession>A0A6A6VJ96</accession>
<evidence type="ECO:0000256" key="17">
    <source>
        <dbReference type="ARBA" id="ARBA00023242"/>
    </source>
</evidence>
<dbReference type="SMART" id="SM00434">
    <property type="entry name" value="TOP4c"/>
    <property type="match status" value="1"/>
</dbReference>
<dbReference type="GO" id="GO:0006265">
    <property type="term" value="P:DNA topological change"/>
    <property type="evidence" value="ECO:0007669"/>
    <property type="project" value="UniProtKB-UniRule"/>
</dbReference>
<dbReference type="PROSITE" id="PS50880">
    <property type="entry name" value="TOPRIM"/>
    <property type="match status" value="1"/>
</dbReference>
<reference evidence="25" key="1">
    <citation type="journal article" date="2020" name="Stud. Mycol.">
        <title>101 Dothideomycetes genomes: a test case for predicting lifestyles and emergence of pathogens.</title>
        <authorList>
            <person name="Haridas S."/>
            <person name="Albert R."/>
            <person name="Binder M."/>
            <person name="Bloem J."/>
            <person name="Labutti K."/>
            <person name="Salamov A."/>
            <person name="Andreopoulos B."/>
            <person name="Baker S."/>
            <person name="Barry K."/>
            <person name="Bills G."/>
            <person name="Bluhm B."/>
            <person name="Cannon C."/>
            <person name="Castanera R."/>
            <person name="Culley D."/>
            <person name="Daum C."/>
            <person name="Ezra D."/>
            <person name="Gonzalez J."/>
            <person name="Henrissat B."/>
            <person name="Kuo A."/>
            <person name="Liang C."/>
            <person name="Lipzen A."/>
            <person name="Lutzoni F."/>
            <person name="Magnuson J."/>
            <person name="Mondo S."/>
            <person name="Nolan M."/>
            <person name="Ohm R."/>
            <person name="Pangilinan J."/>
            <person name="Park H.-J."/>
            <person name="Ramirez L."/>
            <person name="Alfaro M."/>
            <person name="Sun H."/>
            <person name="Tritt A."/>
            <person name="Yoshinaga Y."/>
            <person name="Zwiers L.-H."/>
            <person name="Turgeon B."/>
            <person name="Goodwin S."/>
            <person name="Spatafora J."/>
            <person name="Crous P."/>
            <person name="Grigoriev I."/>
        </authorList>
    </citation>
    <scope>NUCLEOTIDE SEQUENCE</scope>
    <source>
        <strain evidence="25">CBS 119925</strain>
    </source>
</reference>
<evidence type="ECO:0000259" key="24">
    <source>
        <dbReference type="PROSITE" id="PS52040"/>
    </source>
</evidence>
<comment type="cofactor">
    <cofactor evidence="3">
        <name>Mg(2+)</name>
        <dbReference type="ChEBI" id="CHEBI:18420"/>
    </cofactor>
</comment>
<dbReference type="FunFam" id="1.10.268.10:FF:000003">
    <property type="entry name" value="DNA topoisomerase 2"/>
    <property type="match status" value="1"/>
</dbReference>
<dbReference type="FunFam" id="3.30.565.10:FF:000004">
    <property type="entry name" value="DNA topoisomerase 2"/>
    <property type="match status" value="1"/>
</dbReference>
<evidence type="ECO:0000256" key="21">
    <source>
        <dbReference type="SAM" id="Coils"/>
    </source>
</evidence>
<dbReference type="Proteomes" id="UP000799440">
    <property type="component" value="Unassembled WGS sequence"/>
</dbReference>
<dbReference type="Pfam" id="PF00521">
    <property type="entry name" value="DNA_topoisoIV"/>
    <property type="match status" value="1"/>
</dbReference>
<dbReference type="EC" id="5.6.2.2" evidence="7 20"/>
<evidence type="ECO:0000256" key="9">
    <source>
        <dbReference type="ARBA" id="ARBA00022553"/>
    </source>
</evidence>
<feature type="compositionally biased region" description="Low complexity" evidence="22">
    <location>
        <begin position="1579"/>
        <end position="1598"/>
    </location>
</feature>
<dbReference type="Pfam" id="PF00204">
    <property type="entry name" value="DNA_gyraseB"/>
    <property type="match status" value="1"/>
</dbReference>
<dbReference type="InterPro" id="IPR001241">
    <property type="entry name" value="Topo_IIA"/>
</dbReference>
<dbReference type="CDD" id="cd03481">
    <property type="entry name" value="TopoIIA_Trans_ScTopoIIA"/>
    <property type="match status" value="1"/>
</dbReference>
<feature type="compositionally biased region" description="Basic residues" evidence="22">
    <location>
        <begin position="56"/>
        <end position="67"/>
    </location>
</feature>
<dbReference type="GO" id="GO:0000819">
    <property type="term" value="P:sister chromatid segregation"/>
    <property type="evidence" value="ECO:0007669"/>
    <property type="project" value="TreeGrafter"/>
</dbReference>
<feature type="active site" description="O-(5'-phospho-DNA)-tyrosine intermediate" evidence="19">
    <location>
        <position position="910"/>
    </location>
</feature>
<dbReference type="GO" id="GO:0003677">
    <property type="term" value="F:DNA binding"/>
    <property type="evidence" value="ECO:0007669"/>
    <property type="project" value="UniProtKB-UniRule"/>
</dbReference>
<dbReference type="PANTHER" id="PTHR10169">
    <property type="entry name" value="DNA TOPOISOMERASE/GYRASE"/>
    <property type="match status" value="1"/>
</dbReference>
<dbReference type="Pfam" id="PF01751">
    <property type="entry name" value="Toprim"/>
    <property type="match status" value="1"/>
</dbReference>
<evidence type="ECO:0000256" key="22">
    <source>
        <dbReference type="SAM" id="MobiDB-lite"/>
    </source>
</evidence>
<evidence type="ECO:0000259" key="23">
    <source>
        <dbReference type="PROSITE" id="PS50880"/>
    </source>
</evidence>
<keyword evidence="13" id="KW-0460">Magnesium</keyword>
<dbReference type="Gene3D" id="3.30.565.10">
    <property type="entry name" value="Histidine kinase-like ATPase, C-terminal domain"/>
    <property type="match status" value="1"/>
</dbReference>
<feature type="domain" description="Topo IIA-type catalytic" evidence="24">
    <location>
        <begin position="820"/>
        <end position="1270"/>
    </location>
</feature>
<evidence type="ECO:0000313" key="25">
    <source>
        <dbReference type="EMBL" id="KAF2749879.1"/>
    </source>
</evidence>
<dbReference type="PROSITE" id="PS52040">
    <property type="entry name" value="TOPO_IIA"/>
    <property type="match status" value="1"/>
</dbReference>
<evidence type="ECO:0000256" key="4">
    <source>
        <dbReference type="ARBA" id="ARBA00004123"/>
    </source>
</evidence>
<dbReference type="Gene3D" id="3.90.199.10">
    <property type="entry name" value="Topoisomerase II, domain 5"/>
    <property type="match status" value="1"/>
</dbReference>
<sequence>MDSDDSMHSAFEDGASSDFAPAKPAKVTKPKAAPKKAAAPPKPRGRPPKDSSQPKPKPKAAPKKKKVVVSSDEENSDVDMDEDPFDDESLLADTPPKQKKAPAPKKSSGKPLADIANESFGLDGADEPTPKGKKAAGGASSKYQMLTHLEHIMKRPDTYIGSIERTEAKMWVYNPNTEAMEHREISYVPGLYKIFDEILVNAADNRQNDKNMDEIRVTVDKESGEISVKNNGRGIPIEIHKEHGIYVPEMIFGHLLTSSNYDDGQQKITGGRNGYGAKLCNVFSTKFTLETVDSRQKKKYKQTWTDNMSKMGKAQITDVKGDDYTKVSYLADFKRFGMSGIDEDFEALVMRRTYDMAGTMKGVKVYLNDQRVKVNSFAKYMEMYTKAIAKDAGKSDADDNEKPVIITDKHDRWDIGFAVSDGAFNQVSFVNSIATYAGGTHVNYIADQIVDKLLAIVTKKNRGGVKLKPAQIKNHMFLFVNCHIVNPAFTSQTKEQLTTKSSQFGSKPVLTDKFFKQLEKTEVITNIMHFAQQKADQILKKTDGNKRSRMSNSKLTDANKAGTKDGWKCTLILTEGDSASLLALAGRAVVNPDLFGVFPLRGKLLNVRDASIDQISKNQEIQNIKKFIGLQHKKEYTDTKGLRYGHLMIMTDQDHDGSHIKGLLINFLQCQFPSLLKIPGFLMEFITPIVKVWKGDPKHPKQLQSFFSMPEYEDWKEAHKHEKGWDHKYYKGLGTSSPADAQVYFRDLDTHMKEFHTMQEEEEKLIELAFSKKKADARKEWLRDFVPGNHLDLTENKISYDDFINKELILFSIADNMRSIPSVVDGFKPGQRKVLYTCFKRNIKKDVKVVDLAGSVSGTTDYAYGEASMQGTIVGMAQNFVGSNNINCLEPSGNFGSRLQGGADAASARYIYTRLSPFARRVFHPQDDALLKYGESDTKKIEPEIYVPILPMVLVNGADGIGTGWSSSIPNYNPLDIVENLRIRMTDGMSKEDMKPMIPWFRGFQGQTHDMGGDRFKFTGTVRQISDTEVEVRELPVRFWTQDFKDKLEDIIKAEKAPSFIKDYTEYNTPDKVHFIIKMEEKHMANALAKGLEEAFKLYKTMATSNLVAFDAQGRIHKYATVLDIMEEFYHIRLRYYEKRKQHQLDEMQRELEKLSNQSRFIKMIIDGKLVVAKKKKAVLVAELRKLGFKPISKISDAEKAGELEATMGDEEDDSEQEVGANDYDYLLGMAIWSLTQERVEKLMRQIGDKEIEIDALIKLTPKDIWTRDLDAFVDEWNTQLAEDDKRAKKEERLGRRESKKLGIGGKPSKATKKKRKIGDSDSDGGSDSDFGPVKKKATVSKPKPGGLLSYLKKEEPPKKPSATEALKKVTAAAPKPGGMLSYLAKKSPAAGDDAAIPVDEPVVPAPAATAAAKRGRPAVSKAVKKPAPISLDSDDDSDIFATVAKQEFKKSSEGTTSRTARGAAKSAPKYTVDDSDSDEFGDNLLNVGSMATARAGSAGLKSKMGNRLKTTPIEDEEDETNYELLMPQATSPKKAAPRNVNDTLLDSDNDDFGFGLSKPTAKPTAKPVAKPRGKIPLAKPAAKAAPASKAAPSAVVAKKMTQLSPAAKAYAAKFAKVKDLKPAPKKKPITVDSDDEDADDLANDILSDENEDEPTPKPRAARPGRRAAAKPAKYIESDGEDDDESEASFDDDDSE</sequence>
<dbReference type="InterPro" id="IPR003594">
    <property type="entry name" value="HATPase_dom"/>
</dbReference>
<dbReference type="InterPro" id="IPR031660">
    <property type="entry name" value="TOPRIM_C"/>
</dbReference>
<dbReference type="SMART" id="SM00433">
    <property type="entry name" value="TOP2c"/>
    <property type="match status" value="1"/>
</dbReference>
<dbReference type="InterPro" id="IPR013758">
    <property type="entry name" value="Topo_IIA_A/C_ab"/>
</dbReference>
<dbReference type="FunFam" id="3.40.50.670:FF:000001">
    <property type="entry name" value="DNA topoisomerase 2"/>
    <property type="match status" value="2"/>
</dbReference>
<evidence type="ECO:0000256" key="11">
    <source>
        <dbReference type="ARBA" id="ARBA00022741"/>
    </source>
</evidence>
<dbReference type="Gene3D" id="3.30.1360.40">
    <property type="match status" value="1"/>
</dbReference>
<keyword evidence="12 20" id="KW-0067">ATP-binding</keyword>
<feature type="region of interest" description="Disordered" evidence="22">
    <location>
        <begin position="1410"/>
        <end position="1436"/>
    </location>
</feature>
<dbReference type="CDD" id="cd16930">
    <property type="entry name" value="HATPase_TopII-like"/>
    <property type="match status" value="1"/>
</dbReference>
<dbReference type="PANTHER" id="PTHR10169:SF38">
    <property type="entry name" value="DNA TOPOISOMERASE 2"/>
    <property type="match status" value="1"/>
</dbReference>
<name>A0A6A6VJ96_9PLEO</name>
<keyword evidence="17" id="KW-0539">Nucleus</keyword>
<keyword evidence="15 19" id="KW-0238">DNA-binding</keyword>
<feature type="compositionally biased region" description="Basic and acidic residues" evidence="22">
    <location>
        <begin position="1284"/>
        <end position="1301"/>
    </location>
</feature>
<dbReference type="InterPro" id="IPR034157">
    <property type="entry name" value="TOPRIM_TopoII"/>
</dbReference>
<dbReference type="InterPro" id="IPR006171">
    <property type="entry name" value="TOPRIM_dom"/>
</dbReference>
<comment type="subunit">
    <text evidence="6 20">Homodimer.</text>
</comment>
<dbReference type="GO" id="GO:0046872">
    <property type="term" value="F:metal ion binding"/>
    <property type="evidence" value="ECO:0007669"/>
    <property type="project" value="UniProtKB-KW"/>
</dbReference>
<keyword evidence="11 20" id="KW-0547">Nucleotide-binding</keyword>
<feature type="region of interest" description="Disordered" evidence="22">
    <location>
        <begin position="1449"/>
        <end position="1480"/>
    </location>
</feature>
<comment type="catalytic activity">
    <reaction evidence="1 19 20">
        <text>ATP-dependent breakage, passage and rejoining of double-stranded DNA.</text>
        <dbReference type="EC" id="5.6.2.2"/>
    </reaction>
</comment>
<keyword evidence="10" id="KW-0479">Metal-binding</keyword>
<dbReference type="GO" id="GO:0005524">
    <property type="term" value="F:ATP binding"/>
    <property type="evidence" value="ECO:0007669"/>
    <property type="project" value="UniProtKB-UniRule"/>
</dbReference>
<evidence type="ECO:0000256" key="6">
    <source>
        <dbReference type="ARBA" id="ARBA00011738"/>
    </source>
</evidence>
<comment type="similarity">
    <text evidence="5 20">Belongs to the type II topoisomerase family.</text>
</comment>
<evidence type="ECO:0000313" key="26">
    <source>
        <dbReference type="Proteomes" id="UP000799440"/>
    </source>
</evidence>
<dbReference type="InterPro" id="IPR013506">
    <property type="entry name" value="Topo_IIA_bsu_dom2"/>
</dbReference>
<comment type="function">
    <text evidence="18 20">Control of topological states of DNA by transient breakage and subsequent rejoining of DNA strands. Topoisomerase II makes double-strand breaks.</text>
</comment>
<evidence type="ECO:0000256" key="3">
    <source>
        <dbReference type="ARBA" id="ARBA00001946"/>
    </source>
</evidence>
<dbReference type="SUPFAM" id="SSF55874">
    <property type="entry name" value="ATPase domain of HSP90 chaperone/DNA topoisomerase II/histidine kinase"/>
    <property type="match status" value="1"/>
</dbReference>
<protein>
    <recommendedName>
        <fullName evidence="8 20">DNA topoisomerase 2</fullName>
        <ecNumber evidence="7 20">5.6.2.2</ecNumber>
    </recommendedName>
</protein>
<feature type="region of interest" description="Disordered" evidence="22">
    <location>
        <begin position="1615"/>
        <end position="1696"/>
    </location>
</feature>
<dbReference type="Pfam" id="PF16898">
    <property type="entry name" value="TOPRIM_C"/>
    <property type="match status" value="1"/>
</dbReference>
<evidence type="ECO:0000256" key="20">
    <source>
        <dbReference type="RuleBase" id="RU362094"/>
    </source>
</evidence>
<feature type="region of interest" description="Disordered" evidence="22">
    <location>
        <begin position="1497"/>
        <end position="1521"/>
    </location>
</feature>
<dbReference type="InterPro" id="IPR014721">
    <property type="entry name" value="Ribsml_uS5_D2-typ_fold_subgr"/>
</dbReference>
<feature type="compositionally biased region" description="Acidic residues" evidence="22">
    <location>
        <begin position="1633"/>
        <end position="1654"/>
    </location>
</feature>
<keyword evidence="14 19" id="KW-0799">Topoisomerase</keyword>
<dbReference type="InterPro" id="IPR001154">
    <property type="entry name" value="TopoII_euk"/>
</dbReference>
<feature type="region of interest" description="Disordered" evidence="22">
    <location>
        <begin position="1552"/>
        <end position="1598"/>
    </location>
</feature>
<dbReference type="FunFam" id="3.30.1360.40:FF:000003">
    <property type="entry name" value="DNA topoisomerase 2"/>
    <property type="match status" value="1"/>
</dbReference>
<evidence type="ECO:0000256" key="1">
    <source>
        <dbReference type="ARBA" id="ARBA00000185"/>
    </source>
</evidence>
<dbReference type="FunFam" id="3.30.1490.30:FF:000001">
    <property type="entry name" value="DNA topoisomerase 2"/>
    <property type="match status" value="1"/>
</dbReference>
<dbReference type="CDD" id="cd00187">
    <property type="entry name" value="TOP4c"/>
    <property type="match status" value="1"/>
</dbReference>
<evidence type="ECO:0000256" key="13">
    <source>
        <dbReference type="ARBA" id="ARBA00022842"/>
    </source>
</evidence>
<dbReference type="InterPro" id="IPR013757">
    <property type="entry name" value="Topo_IIA_A_a_sf"/>
</dbReference>
<evidence type="ECO:0000256" key="19">
    <source>
        <dbReference type="PROSITE-ProRule" id="PRU01384"/>
    </source>
</evidence>
<proteinExistence type="inferred from homology"/>
<feature type="region of interest" description="Disordered" evidence="22">
    <location>
        <begin position="1284"/>
        <end position="1372"/>
    </location>
</feature>
<dbReference type="OrthoDB" id="276498at2759"/>
<comment type="subcellular location">
    <subcellularLocation>
        <location evidence="4">Nucleus</location>
    </subcellularLocation>
</comment>
<dbReference type="FunFam" id="3.30.230.10:FF:000008">
    <property type="entry name" value="DNA topoisomerase 2"/>
    <property type="match status" value="1"/>
</dbReference>
<dbReference type="PRINTS" id="PR01158">
    <property type="entry name" value="TOPISMRASEII"/>
</dbReference>
<feature type="region of interest" description="Disordered" evidence="22">
    <location>
        <begin position="1528"/>
        <end position="1547"/>
    </location>
</feature>
<dbReference type="Gene3D" id="3.30.230.10">
    <property type="match status" value="1"/>
</dbReference>
<dbReference type="SUPFAM" id="SSF54211">
    <property type="entry name" value="Ribosomal protein S5 domain 2-like"/>
    <property type="match status" value="1"/>
</dbReference>
<dbReference type="InterPro" id="IPR013760">
    <property type="entry name" value="Topo_IIA-like_dom_sf"/>
</dbReference>
<dbReference type="SUPFAM" id="SSF56719">
    <property type="entry name" value="Type II DNA topoisomerase"/>
    <property type="match status" value="1"/>
</dbReference>
<evidence type="ECO:0000256" key="12">
    <source>
        <dbReference type="ARBA" id="ARBA00022840"/>
    </source>
</evidence>